<dbReference type="Gene3D" id="2.20.200.10">
    <property type="entry name" value="Outer membrane efflux proteins (OEP)"/>
    <property type="match status" value="1"/>
</dbReference>
<dbReference type="SUPFAM" id="SSF56954">
    <property type="entry name" value="Outer membrane efflux proteins (OEP)"/>
    <property type="match status" value="1"/>
</dbReference>
<dbReference type="InterPro" id="IPR003423">
    <property type="entry name" value="OMP_efflux"/>
</dbReference>
<keyword evidence="2" id="KW-0472">Membrane</keyword>
<dbReference type="RefSeq" id="WP_004179879.1">
    <property type="nucleotide sequence ID" value="NZ_CP021106.3"/>
</dbReference>
<dbReference type="NCBIfam" id="TIGR01845">
    <property type="entry name" value="outer_NodT"/>
    <property type="match status" value="1"/>
</dbReference>
<feature type="signal peptide" evidence="2">
    <location>
        <begin position="1"/>
        <end position="39"/>
    </location>
</feature>
<keyword evidence="2" id="KW-1134">Transmembrane beta strand</keyword>
<keyword evidence="2" id="KW-0449">Lipoprotein</keyword>
<feature type="chain" id="PRO_5010755745" evidence="2">
    <location>
        <begin position="40"/>
        <end position="588"/>
    </location>
</feature>
<dbReference type="KEGG" id="nlc:EBAPG3_007400"/>
<organism evidence="3 4">
    <name type="scientific">Nitrosospira lacus</name>
    <dbReference type="NCBI Taxonomy" id="1288494"/>
    <lineage>
        <taxon>Bacteria</taxon>
        <taxon>Pseudomonadati</taxon>
        <taxon>Pseudomonadota</taxon>
        <taxon>Betaproteobacteria</taxon>
        <taxon>Nitrosomonadales</taxon>
        <taxon>Nitrosomonadaceae</taxon>
        <taxon>Nitrosospira</taxon>
    </lineage>
</organism>
<dbReference type="GO" id="GO:0005886">
    <property type="term" value="C:plasma membrane"/>
    <property type="evidence" value="ECO:0007669"/>
    <property type="project" value="UniProtKB-SubCell"/>
</dbReference>
<keyword evidence="2" id="KW-0732">Signal</keyword>
<comment type="subcellular location">
    <subcellularLocation>
        <location evidence="2">Cell membrane</location>
        <topology evidence="2">Lipid-anchor</topology>
    </subcellularLocation>
</comment>
<evidence type="ECO:0000256" key="2">
    <source>
        <dbReference type="RuleBase" id="RU362097"/>
    </source>
</evidence>
<keyword evidence="2" id="KW-0564">Palmitate</keyword>
<dbReference type="InterPro" id="IPR010131">
    <property type="entry name" value="MdtP/NodT-like"/>
</dbReference>
<name>A0A1W6SP73_9PROT</name>
<dbReference type="AlphaFoldDB" id="A0A1W6SP73"/>
<evidence type="ECO:0000256" key="1">
    <source>
        <dbReference type="ARBA" id="ARBA00007613"/>
    </source>
</evidence>
<gene>
    <name evidence="3" type="ORF">EBAPG3_007400</name>
</gene>
<dbReference type="GO" id="GO:0015562">
    <property type="term" value="F:efflux transmembrane transporter activity"/>
    <property type="evidence" value="ECO:0007669"/>
    <property type="project" value="InterPro"/>
</dbReference>
<evidence type="ECO:0000313" key="3">
    <source>
        <dbReference type="EMBL" id="ARO87610.1"/>
    </source>
</evidence>
<protein>
    <submittedName>
        <fullName evidence="3">Secretion protein</fullName>
    </submittedName>
</protein>
<evidence type="ECO:0000313" key="4">
    <source>
        <dbReference type="Proteomes" id="UP000012179"/>
    </source>
</evidence>
<keyword evidence="2" id="KW-0812">Transmembrane</keyword>
<dbReference type="Pfam" id="PF02321">
    <property type="entry name" value="OEP"/>
    <property type="match status" value="2"/>
</dbReference>
<keyword evidence="4" id="KW-1185">Reference proteome</keyword>
<dbReference type="EMBL" id="CP021106">
    <property type="protein sequence ID" value="ARO87610.1"/>
    <property type="molecule type" value="Genomic_DNA"/>
</dbReference>
<dbReference type="Gene3D" id="1.20.1600.10">
    <property type="entry name" value="Outer membrane efflux proteins (OEP)"/>
    <property type="match status" value="1"/>
</dbReference>
<sequence length="588" mass="64818">MTPTMIDLRHKKGTHISHFCRLGTRFGSFLLLASLAACASIPFPAFDLSPEYKAPEFVVPDSWEGTSSFVKAKPSDDALRPDWWKLYDDPILNGLIEQGIAANPDLQATAERFVQARNAMMKARSRYFPQLGFGFGGNNNRQSDHTLFRAPGEPDSDTQVMMDGIATWEPDFWSKLRNAAQAKIYRAEERAADYGLARLILQAEIASNYFALRGLDAQIAIYRQSIGLYNYSLDVVVTQFEGAIASNLDVARAQSLLFATESKLALMHGDRKVAEQSIAILLNLAPASFKIEPVDELLTAHFSLPQTIPSTLLERRPDIAAMERRMAQANRTIGIARAAFFPDVAFRLGGGLEDSGLNLLSLANSFWAYGSSFSIPIFQGGYRRAQLQQTWSVYRETENTYRSTVLNAFREVENNLTQTYWMDVAAKRQDAAVGAARTTQDLTMDLYKGGLATSLELIYAQLGTLTASIDSVQIKTNLLKASVALIRALGGGWNRDQLPADDQIQPFGILQYSGLDKPTPVGGIDVNADPVDRNIKNNNLMKPLVPWIPLVDPGASSSKNNNLTRPLVPYVDLSASNNKNNLTQPGVP</sequence>
<proteinExistence type="inferred from homology"/>
<dbReference type="Proteomes" id="UP000012179">
    <property type="component" value="Chromosome"/>
</dbReference>
<accession>A0A1W6SP73</accession>
<dbReference type="PANTHER" id="PTHR30203:SF33">
    <property type="entry name" value="BLR4455 PROTEIN"/>
    <property type="match status" value="1"/>
</dbReference>
<reference evidence="3 4" key="1">
    <citation type="journal article" date="2015" name="Int. J. Syst. Evol. Microbiol.">
        <title>Nitrosospira lacus sp. nov., a psychrotolerant, ammonia-oxidizing bacterium from sandy lake sediment.</title>
        <authorList>
            <person name="Urakawa H."/>
            <person name="Garcia J.C."/>
            <person name="Nielsen J.L."/>
            <person name="Le V.Q."/>
            <person name="Kozlowski J.A."/>
            <person name="Stein L.Y."/>
            <person name="Lim C.K."/>
            <person name="Pommerening-Roser A."/>
            <person name="Martens-Habbena W."/>
            <person name="Stahl D.A."/>
            <person name="Klotz M.G."/>
        </authorList>
    </citation>
    <scope>NUCLEOTIDE SEQUENCE [LARGE SCALE GENOMIC DNA]</scope>
    <source>
        <strain evidence="3 4">APG3</strain>
    </source>
</reference>
<dbReference type="eggNOG" id="COG1538">
    <property type="taxonomic scope" value="Bacteria"/>
</dbReference>
<dbReference type="PANTHER" id="PTHR30203">
    <property type="entry name" value="OUTER MEMBRANE CATION EFFLUX PROTEIN"/>
    <property type="match status" value="1"/>
</dbReference>
<comment type="similarity">
    <text evidence="1 2">Belongs to the outer membrane factor (OMF) (TC 1.B.17) family.</text>
</comment>